<comment type="caution">
    <text evidence="2">The sequence shown here is derived from an EMBL/GenBank/DDBJ whole genome shotgun (WGS) entry which is preliminary data.</text>
</comment>
<reference evidence="3" key="1">
    <citation type="journal article" date="2015" name="PLoS Genet.">
        <title>Genome Sequence and Transcriptome Analyses of Chrysochromulina tobin: Metabolic Tools for Enhanced Algal Fitness in the Prominent Order Prymnesiales (Haptophyceae).</title>
        <authorList>
            <person name="Hovde B.T."/>
            <person name="Deodato C.R."/>
            <person name="Hunsperger H.M."/>
            <person name="Ryken S.A."/>
            <person name="Yost W."/>
            <person name="Jha R.K."/>
            <person name="Patterson J."/>
            <person name="Monnat R.J. Jr."/>
            <person name="Barlow S.B."/>
            <person name="Starkenburg S.R."/>
            <person name="Cattolico R.A."/>
        </authorList>
    </citation>
    <scope>NUCLEOTIDE SEQUENCE</scope>
    <source>
        <strain evidence="3">CCMP291</strain>
    </source>
</reference>
<feature type="transmembrane region" description="Helical" evidence="1">
    <location>
        <begin position="27"/>
        <end position="45"/>
    </location>
</feature>
<keyword evidence="1" id="KW-0812">Transmembrane</keyword>
<name>A0A0M0JAV9_9EUKA</name>
<dbReference type="AlphaFoldDB" id="A0A0M0JAV9"/>
<keyword evidence="1" id="KW-1133">Transmembrane helix</keyword>
<accession>A0A0M0JAV9</accession>
<dbReference type="Proteomes" id="UP000037460">
    <property type="component" value="Unassembled WGS sequence"/>
</dbReference>
<proteinExistence type="predicted"/>
<evidence type="ECO:0000313" key="3">
    <source>
        <dbReference type="Proteomes" id="UP000037460"/>
    </source>
</evidence>
<dbReference type="EMBL" id="JWZX01003174">
    <property type="protein sequence ID" value="KOO23620.1"/>
    <property type="molecule type" value="Genomic_DNA"/>
</dbReference>
<keyword evidence="3" id="KW-1185">Reference proteome</keyword>
<evidence type="ECO:0000256" key="1">
    <source>
        <dbReference type="SAM" id="Phobius"/>
    </source>
</evidence>
<keyword evidence="1" id="KW-0472">Membrane</keyword>
<sequence>MRLEPTTDYHELGAHDAGRTPQRLTKLAAAFFMIAALAVLALFRLPSAGISAAVSLGPQWYDGIDTIRVFSPGDDVQTFASELHNRITGCDQIGEFSTVRQAMLLRSGTYQDSIAIGYYVP</sequence>
<evidence type="ECO:0000313" key="2">
    <source>
        <dbReference type="EMBL" id="KOO23620.1"/>
    </source>
</evidence>
<gene>
    <name evidence="2" type="ORF">Ctob_007734</name>
</gene>
<organism evidence="2 3">
    <name type="scientific">Chrysochromulina tobinii</name>
    <dbReference type="NCBI Taxonomy" id="1460289"/>
    <lineage>
        <taxon>Eukaryota</taxon>
        <taxon>Haptista</taxon>
        <taxon>Haptophyta</taxon>
        <taxon>Prymnesiophyceae</taxon>
        <taxon>Prymnesiales</taxon>
        <taxon>Chrysochromulinaceae</taxon>
        <taxon>Chrysochromulina</taxon>
    </lineage>
</organism>
<protein>
    <submittedName>
        <fullName evidence="2">Uncharacterized protein</fullName>
    </submittedName>
</protein>